<dbReference type="Gene3D" id="3.40.50.150">
    <property type="entry name" value="Vaccinia Virus protein VP39"/>
    <property type="match status" value="1"/>
</dbReference>
<gene>
    <name evidence="12" type="ORF">EJ06DRAFT_581632</name>
</gene>
<dbReference type="SUPFAM" id="SSF53335">
    <property type="entry name" value="S-adenosyl-L-methionine-dependent methyltransferases"/>
    <property type="match status" value="1"/>
</dbReference>
<dbReference type="PIRSF" id="PIRSF015894">
    <property type="entry name" value="Skb1_MeTrfase"/>
    <property type="match status" value="1"/>
</dbReference>
<feature type="binding site" evidence="6">
    <location>
        <position position="387"/>
    </location>
    <ligand>
        <name>S-adenosyl-L-methionine</name>
        <dbReference type="ChEBI" id="CHEBI:59789"/>
    </ligand>
</feature>
<dbReference type="Proteomes" id="UP000799640">
    <property type="component" value="Unassembled WGS sequence"/>
</dbReference>
<dbReference type="Gene3D" id="3.20.20.150">
    <property type="entry name" value="Divalent-metal-dependent TIM barrel enzymes"/>
    <property type="match status" value="1"/>
</dbReference>
<evidence type="ECO:0000259" key="10">
    <source>
        <dbReference type="Pfam" id="PF17285"/>
    </source>
</evidence>
<keyword evidence="2 4" id="KW-0808">Transferase</keyword>
<dbReference type="InterPro" id="IPR007857">
    <property type="entry name" value="Arg_MeTrfase_PRMT5"/>
</dbReference>
<dbReference type="PANTHER" id="PTHR10738:SF0">
    <property type="entry name" value="PROTEIN ARGININE N-METHYLTRANSFERASE 5"/>
    <property type="match status" value="1"/>
</dbReference>
<evidence type="ECO:0000256" key="6">
    <source>
        <dbReference type="PIRSR" id="PIRSR015894-2"/>
    </source>
</evidence>
<dbReference type="Pfam" id="PF17285">
    <property type="entry name" value="PRMT5_TIM"/>
    <property type="match status" value="1"/>
</dbReference>
<feature type="active site" description="Proton donor/acceptor" evidence="5">
    <location>
        <position position="510"/>
    </location>
</feature>
<dbReference type="InterPro" id="IPR025799">
    <property type="entry name" value="Arg_MeTrfase"/>
</dbReference>
<evidence type="ECO:0000313" key="13">
    <source>
        <dbReference type="Proteomes" id="UP000799640"/>
    </source>
</evidence>
<dbReference type="FunFam" id="2.70.160.11:FF:000018">
    <property type="entry name" value="Protein arginine N-methyltransferase"/>
    <property type="match status" value="1"/>
</dbReference>
<dbReference type="PROSITE" id="PS51678">
    <property type="entry name" value="SAM_MT_PRMT"/>
    <property type="match status" value="1"/>
</dbReference>
<evidence type="ECO:0000256" key="4">
    <source>
        <dbReference type="PIRNR" id="PIRNR015894"/>
    </source>
</evidence>
<dbReference type="PANTHER" id="PTHR10738">
    <property type="entry name" value="PROTEIN ARGININE N-METHYLTRANSFERASE 5"/>
    <property type="match status" value="1"/>
</dbReference>
<evidence type="ECO:0000259" key="11">
    <source>
        <dbReference type="Pfam" id="PF17286"/>
    </source>
</evidence>
<evidence type="ECO:0000259" key="9">
    <source>
        <dbReference type="Pfam" id="PF05185"/>
    </source>
</evidence>
<evidence type="ECO:0000256" key="3">
    <source>
        <dbReference type="ARBA" id="ARBA00022691"/>
    </source>
</evidence>
<keyword evidence="13" id="KW-1185">Reference proteome</keyword>
<protein>
    <recommendedName>
        <fullName evidence="4">Protein arginine N-methyltransferase</fullName>
    </recommendedName>
</protein>
<evidence type="ECO:0000313" key="12">
    <source>
        <dbReference type="EMBL" id="KAF2401517.1"/>
    </source>
</evidence>
<keyword evidence="3 4" id="KW-0949">S-adenosyl-L-methionine</keyword>
<dbReference type="GO" id="GO:0006355">
    <property type="term" value="P:regulation of DNA-templated transcription"/>
    <property type="evidence" value="ECO:0007669"/>
    <property type="project" value="TreeGrafter"/>
</dbReference>
<feature type="region of interest" description="Disordered" evidence="8">
    <location>
        <begin position="311"/>
        <end position="332"/>
    </location>
</feature>
<dbReference type="Pfam" id="PF05185">
    <property type="entry name" value="PRMT5"/>
    <property type="match status" value="1"/>
</dbReference>
<feature type="active site" description="Proton donor/acceptor" evidence="5">
    <location>
        <position position="519"/>
    </location>
</feature>
<evidence type="ECO:0000256" key="7">
    <source>
        <dbReference type="PIRSR" id="PIRSR015894-3"/>
    </source>
</evidence>
<dbReference type="GO" id="GO:0016274">
    <property type="term" value="F:protein-arginine N-methyltransferase activity"/>
    <property type="evidence" value="ECO:0007669"/>
    <property type="project" value="InterPro"/>
</dbReference>
<dbReference type="Pfam" id="PF17286">
    <property type="entry name" value="PRMT5_C"/>
    <property type="match status" value="1"/>
</dbReference>
<dbReference type="OrthoDB" id="1368803at2759"/>
<dbReference type="InterPro" id="IPR035075">
    <property type="entry name" value="PRMT5"/>
</dbReference>
<feature type="region of interest" description="Disordered" evidence="8">
    <location>
        <begin position="1"/>
        <end position="27"/>
    </location>
</feature>
<dbReference type="InterPro" id="IPR035247">
    <property type="entry name" value="PRMT5_TIM"/>
</dbReference>
<evidence type="ECO:0000256" key="5">
    <source>
        <dbReference type="PIRSR" id="PIRSR015894-1"/>
    </source>
</evidence>
<organism evidence="12 13">
    <name type="scientific">Trichodelitschia bisporula</name>
    <dbReference type="NCBI Taxonomy" id="703511"/>
    <lineage>
        <taxon>Eukaryota</taxon>
        <taxon>Fungi</taxon>
        <taxon>Dikarya</taxon>
        <taxon>Ascomycota</taxon>
        <taxon>Pezizomycotina</taxon>
        <taxon>Dothideomycetes</taxon>
        <taxon>Dothideomycetes incertae sedis</taxon>
        <taxon>Phaeotrichales</taxon>
        <taxon>Phaeotrichaceae</taxon>
        <taxon>Trichodelitschia</taxon>
    </lineage>
</organism>
<name>A0A6G1I0B4_9PEZI</name>
<comment type="similarity">
    <text evidence="4">Belongs to the class I-like SAM-binding methyltransferase superfamily.</text>
</comment>
<feature type="site" description="Critical for specifying symmetric addition of methyl groups" evidence="7">
    <location>
        <position position="390"/>
    </location>
</feature>
<dbReference type="GO" id="GO:0005634">
    <property type="term" value="C:nucleus"/>
    <property type="evidence" value="ECO:0007669"/>
    <property type="project" value="TreeGrafter"/>
</dbReference>
<feature type="binding site" evidence="6">
    <location>
        <position position="460"/>
    </location>
    <ligand>
        <name>S-adenosyl-L-methionine</name>
        <dbReference type="ChEBI" id="CHEBI:59789"/>
    </ligand>
</feature>
<proteinExistence type="inferred from homology"/>
<dbReference type="EMBL" id="ML996693">
    <property type="protein sequence ID" value="KAF2401517.1"/>
    <property type="molecule type" value="Genomic_DNA"/>
</dbReference>
<accession>A0A6G1I0B4</accession>
<dbReference type="InterPro" id="IPR029063">
    <property type="entry name" value="SAM-dependent_MTases_sf"/>
</dbReference>
<reference evidence="12" key="1">
    <citation type="journal article" date="2020" name="Stud. Mycol.">
        <title>101 Dothideomycetes genomes: a test case for predicting lifestyles and emergence of pathogens.</title>
        <authorList>
            <person name="Haridas S."/>
            <person name="Albert R."/>
            <person name="Binder M."/>
            <person name="Bloem J."/>
            <person name="Labutti K."/>
            <person name="Salamov A."/>
            <person name="Andreopoulos B."/>
            <person name="Baker S."/>
            <person name="Barry K."/>
            <person name="Bills G."/>
            <person name="Bluhm B."/>
            <person name="Cannon C."/>
            <person name="Castanera R."/>
            <person name="Culley D."/>
            <person name="Daum C."/>
            <person name="Ezra D."/>
            <person name="Gonzalez J."/>
            <person name="Henrissat B."/>
            <person name="Kuo A."/>
            <person name="Liang C."/>
            <person name="Lipzen A."/>
            <person name="Lutzoni F."/>
            <person name="Magnuson J."/>
            <person name="Mondo S."/>
            <person name="Nolan M."/>
            <person name="Ohm R."/>
            <person name="Pangilinan J."/>
            <person name="Park H.-J."/>
            <person name="Ramirez L."/>
            <person name="Alfaro M."/>
            <person name="Sun H."/>
            <person name="Tritt A."/>
            <person name="Yoshinaga Y."/>
            <person name="Zwiers L.-H."/>
            <person name="Turgeon B."/>
            <person name="Goodwin S."/>
            <person name="Spatafora J."/>
            <person name="Crous P."/>
            <person name="Grigoriev I."/>
        </authorList>
    </citation>
    <scope>NUCLEOTIDE SEQUENCE</scope>
    <source>
        <strain evidence="12">CBS 262.69</strain>
    </source>
</reference>
<keyword evidence="1 4" id="KW-0489">Methyltransferase</keyword>
<feature type="binding site" evidence="6">
    <location>
        <begin position="396"/>
        <end position="397"/>
    </location>
    <ligand>
        <name>S-adenosyl-L-methionine</name>
        <dbReference type="ChEBI" id="CHEBI:59789"/>
    </ligand>
</feature>
<feature type="domain" description="PRMT5 TIM barrel" evidence="10">
    <location>
        <begin position="39"/>
        <end position="353"/>
    </location>
</feature>
<feature type="binding site" evidence="6">
    <location>
        <begin position="487"/>
        <end position="488"/>
    </location>
    <ligand>
        <name>S-adenosyl-L-methionine</name>
        <dbReference type="ChEBI" id="CHEBI:59789"/>
    </ligand>
</feature>
<dbReference type="GO" id="GO:0032259">
    <property type="term" value="P:methylation"/>
    <property type="evidence" value="ECO:0007669"/>
    <property type="project" value="UniProtKB-KW"/>
</dbReference>
<dbReference type="Gene3D" id="2.70.160.11">
    <property type="entry name" value="Hnrnp arginine n-methyltransferase1"/>
    <property type="match status" value="1"/>
</dbReference>
<dbReference type="AlphaFoldDB" id="A0A6G1I0B4"/>
<feature type="compositionally biased region" description="Polar residues" evidence="8">
    <location>
        <begin position="316"/>
        <end position="325"/>
    </location>
</feature>
<dbReference type="CDD" id="cd02440">
    <property type="entry name" value="AdoMet_MTases"/>
    <property type="match status" value="1"/>
</dbReference>
<dbReference type="FunFam" id="3.40.50.150:FF:000149">
    <property type="entry name" value="Protein arginine N-methyltransferase"/>
    <property type="match status" value="1"/>
</dbReference>
<feature type="domain" description="PRMT5 oligomerisation" evidence="11">
    <location>
        <begin position="542"/>
        <end position="758"/>
    </location>
</feature>
<evidence type="ECO:0000256" key="2">
    <source>
        <dbReference type="ARBA" id="ARBA00022679"/>
    </source>
</evidence>
<dbReference type="GO" id="GO:0005829">
    <property type="term" value="C:cytosol"/>
    <property type="evidence" value="ECO:0007669"/>
    <property type="project" value="TreeGrafter"/>
</dbReference>
<evidence type="ECO:0000256" key="8">
    <source>
        <dbReference type="SAM" id="MobiDB-lite"/>
    </source>
</evidence>
<sequence length="759" mass="83763">MDSSQSNQDPAPVWYVGHHHSRRSSPFSDASLDAARRVDYDMLTIPITTPAFQAKVAGMIADYLDLQEQGASADELPVPIVPALTPADTELAPLECITQYIAVTSSWIDLASADPVIANVSRQVFSLEVAYAAFCGVQNIMIPGPAVEGRVLTSRLAQYARCILEALRSGPYMQFHILLPMTPSPIFAQTPGLNLSQFAKLPNHADAEDYVSSSDAWSTWETWNLIRTVCSYNTRLSVALGLPKQLPSPAIQSRWFSEPLRLLLIHETSFITNKHSQPVLHKGYRHLLTRYMRLKTAPWILLWDVGPVQKDPSADDPTSTSQTWPLPSDLAKPKSVRLDPNPHLSYMRYLQRNQPPLPALLRFGAGYQDYLQAPLQPLADNLESITYEVFEKDPVKYDWYERAVHAALTDWAKLRKPTSSLTRPGAVVIAVVGAGRGPLVTRALLAAEATGVPVEMWAVEKNPNAYVHLQRRNADTWSSSVTVIKSDMRSWRGPLSPDGKLGKVDILISELLGSFADNELSPECLDGVQHVLAPAGISIPASYTAHLTPLATPRIYADILGKGRDDATAFEVPYVVMLHAYDFLSVPAADDTDRFLQPDVQTAWKFEHPVPRDVIKQAALRRGGSAAGGGGGVSGGDGANEHNARFAALRFAARERGVCHGLGGYFETVLYGDVELSTNPVTMEGKSADMISWFPIFFPVKTPITFPDNSELLVSIWRHTDDRKVWYEWMIETFTKVGGRMVKINTSELHSSIKNGCLM</sequence>
<feature type="domain" description="PRMT5 arginine-N-methyltransferase" evidence="9">
    <location>
        <begin position="363"/>
        <end position="539"/>
    </location>
</feature>
<dbReference type="InterPro" id="IPR035248">
    <property type="entry name" value="PRMT5_C"/>
</dbReference>
<evidence type="ECO:0000256" key="1">
    <source>
        <dbReference type="ARBA" id="ARBA00022603"/>
    </source>
</evidence>